<dbReference type="RefSeq" id="WP_106608563.1">
    <property type="nucleotide sequence ID" value="NZ_PYGJ01000006.1"/>
</dbReference>
<evidence type="ECO:0000313" key="1">
    <source>
        <dbReference type="EMBL" id="PSL19366.1"/>
    </source>
</evidence>
<gene>
    <name evidence="1" type="ORF">CLV88_10678</name>
</gene>
<accession>A0A2P8FCB3</accession>
<comment type="caution">
    <text evidence="1">The sequence shown here is derived from an EMBL/GenBank/DDBJ whole genome shotgun (WGS) entry which is preliminary data.</text>
</comment>
<dbReference type="OrthoDB" id="8279142at2"/>
<organism evidence="1 2">
    <name type="scientific">Shimia abyssi</name>
    <dbReference type="NCBI Taxonomy" id="1662395"/>
    <lineage>
        <taxon>Bacteria</taxon>
        <taxon>Pseudomonadati</taxon>
        <taxon>Pseudomonadota</taxon>
        <taxon>Alphaproteobacteria</taxon>
        <taxon>Rhodobacterales</taxon>
        <taxon>Roseobacteraceae</taxon>
    </lineage>
</organism>
<evidence type="ECO:0000313" key="2">
    <source>
        <dbReference type="Proteomes" id="UP000240418"/>
    </source>
</evidence>
<protein>
    <submittedName>
        <fullName evidence="1">Uncharacterized protein</fullName>
    </submittedName>
</protein>
<reference evidence="1 2" key="1">
    <citation type="submission" date="2018-03" db="EMBL/GenBank/DDBJ databases">
        <title>Genomic Encyclopedia of Archaeal and Bacterial Type Strains, Phase II (KMG-II): from individual species to whole genera.</title>
        <authorList>
            <person name="Goeker M."/>
        </authorList>
    </citation>
    <scope>NUCLEOTIDE SEQUENCE [LARGE SCALE GENOMIC DNA]</scope>
    <source>
        <strain evidence="1 2">DSM 100673</strain>
    </source>
</reference>
<dbReference type="AlphaFoldDB" id="A0A2P8FCB3"/>
<dbReference type="Proteomes" id="UP000240418">
    <property type="component" value="Unassembled WGS sequence"/>
</dbReference>
<dbReference type="EMBL" id="PYGJ01000006">
    <property type="protein sequence ID" value="PSL19366.1"/>
    <property type="molecule type" value="Genomic_DNA"/>
</dbReference>
<keyword evidence="2" id="KW-1185">Reference proteome</keyword>
<proteinExistence type="predicted"/>
<sequence length="70" mass="7895">MTFKQLNKKYFEPGAQGLMIFGIIALCQPWSFWLHNNGLILTLTGLVSFMITSKIPPEPEVADDEPEDLV</sequence>
<name>A0A2P8FCB3_9RHOB</name>